<accession>A0A6C0PCJ3</accession>
<dbReference type="Proteomes" id="UP000479114">
    <property type="component" value="Plasmid unnamed2"/>
</dbReference>
<geneLocation type="plasmid" evidence="1 2">
    <name>unnamed2</name>
</geneLocation>
<dbReference type="EMBL" id="CP048288">
    <property type="protein sequence ID" value="QHW35713.1"/>
    <property type="molecule type" value="Genomic_DNA"/>
</dbReference>
<keyword evidence="1" id="KW-0614">Plasmid</keyword>
<proteinExistence type="predicted"/>
<dbReference type="RefSeq" id="WP_162645847.1">
    <property type="nucleotide sequence ID" value="NZ_CP048288.1"/>
</dbReference>
<sequence length="96" mass="10958">MELIAHYIEPRLTPGELYFIPGINLSYRGVYVGPVDQCGQTFYEFAPALPFDPETDYMVGRQSMVQFLPCELALASLVPRPNSWETYINRIYGVYG</sequence>
<gene>
    <name evidence="1" type="ORF">GZH47_33000</name>
</gene>
<reference evidence="1 2" key="1">
    <citation type="submission" date="2020-02" db="EMBL/GenBank/DDBJ databases">
        <title>Paenibacillus sp. nov., isolated from rhizosphere soil of tomato.</title>
        <authorList>
            <person name="Weon H.-Y."/>
            <person name="Lee S.A."/>
        </authorList>
    </citation>
    <scope>NUCLEOTIDE SEQUENCE [LARGE SCALE GENOMIC DNA]</scope>
    <source>
        <strain evidence="1 2">14171R-81</strain>
        <plasmid evidence="1 2">unnamed2</plasmid>
    </source>
</reference>
<organism evidence="1 2">
    <name type="scientific">Paenibacillus rhizovicinus</name>
    <dbReference type="NCBI Taxonomy" id="2704463"/>
    <lineage>
        <taxon>Bacteria</taxon>
        <taxon>Bacillati</taxon>
        <taxon>Bacillota</taxon>
        <taxon>Bacilli</taxon>
        <taxon>Bacillales</taxon>
        <taxon>Paenibacillaceae</taxon>
        <taxon>Paenibacillus</taxon>
    </lineage>
</organism>
<evidence type="ECO:0000313" key="2">
    <source>
        <dbReference type="Proteomes" id="UP000479114"/>
    </source>
</evidence>
<dbReference type="AlphaFoldDB" id="A0A6C0PCJ3"/>
<protein>
    <submittedName>
        <fullName evidence="1">Uncharacterized protein</fullName>
    </submittedName>
</protein>
<name>A0A6C0PCJ3_9BACL</name>
<keyword evidence="2" id="KW-1185">Reference proteome</keyword>
<dbReference type="KEGG" id="prz:GZH47_33000"/>
<evidence type="ECO:0000313" key="1">
    <source>
        <dbReference type="EMBL" id="QHW35713.1"/>
    </source>
</evidence>